<dbReference type="PANTHER" id="PTHR13903:SF8">
    <property type="entry name" value="PIRIN"/>
    <property type="match status" value="1"/>
</dbReference>
<feature type="binding site" evidence="2">
    <location>
        <position position="100"/>
    </location>
    <ligand>
        <name>Fe cation</name>
        <dbReference type="ChEBI" id="CHEBI:24875"/>
    </ligand>
</feature>
<sequence>MVKHLEPVVTDLGEFSVARILPNSEKRMVGPFVFLDHMGPAEFAPGQGVNVRPHPHIGLATLTYLITGSILHRDSLGNCLEIHPGDVNWMVAGKGITHSERETLETLASQHSLNGLQCWVALPKEYAEIDPSFEHVSRFDLPHYLFEGVSARLVIGEAYGLESRLKTFSPMFLLDVTANQGVKLARPNPDQECLIYLEEGGLRVDGLVIQAGASVLVEPDANIEVLRFSRMILLGGKQWESKPHLEWNFVSFDRNRIAAAAAQWERGEFPPVIGDDDERIPFPAS</sequence>
<dbReference type="PIRSF" id="PIRSF006232">
    <property type="entry name" value="Pirin"/>
    <property type="match status" value="1"/>
</dbReference>
<dbReference type="Pfam" id="PF02678">
    <property type="entry name" value="Pirin"/>
    <property type="match status" value="1"/>
</dbReference>
<reference evidence="6 7" key="1">
    <citation type="submission" date="2018-06" db="EMBL/GenBank/DDBJ databases">
        <title>Genomic Encyclopedia of Type Strains, Phase IV (KMG-IV): sequencing the most valuable type-strain genomes for metagenomic binning, comparative biology and taxonomic classification.</title>
        <authorList>
            <person name="Goeker M."/>
        </authorList>
    </citation>
    <scope>NUCLEOTIDE SEQUENCE [LARGE SCALE GENOMIC DNA]</scope>
    <source>
        <strain evidence="6 7">DSM 24032</strain>
    </source>
</reference>
<evidence type="ECO:0008006" key="8">
    <source>
        <dbReference type="Google" id="ProtNLM"/>
    </source>
</evidence>
<dbReference type="CDD" id="cd02909">
    <property type="entry name" value="cupin_pirin_N"/>
    <property type="match status" value="1"/>
</dbReference>
<dbReference type="SUPFAM" id="SSF51182">
    <property type="entry name" value="RmlC-like cupins"/>
    <property type="match status" value="1"/>
</dbReference>
<dbReference type="Gene3D" id="2.60.120.10">
    <property type="entry name" value="Jelly Rolls"/>
    <property type="match status" value="2"/>
</dbReference>
<dbReference type="PANTHER" id="PTHR13903">
    <property type="entry name" value="PIRIN-RELATED"/>
    <property type="match status" value="1"/>
</dbReference>
<dbReference type="InterPro" id="IPR008778">
    <property type="entry name" value="Pirin_C_dom"/>
</dbReference>
<dbReference type="InterPro" id="IPR011051">
    <property type="entry name" value="RmlC_Cupin_sf"/>
</dbReference>
<protein>
    <recommendedName>
        <fullName evidence="8">Pirin family protein</fullName>
    </recommendedName>
</protein>
<feature type="binding site" evidence="2">
    <location>
        <position position="56"/>
    </location>
    <ligand>
        <name>Fe cation</name>
        <dbReference type="ChEBI" id="CHEBI:24875"/>
    </ligand>
</feature>
<comment type="caution">
    <text evidence="6">The sequence shown here is derived from an EMBL/GenBank/DDBJ whole genome shotgun (WGS) entry which is preliminary data.</text>
</comment>
<comment type="similarity">
    <text evidence="1 3">Belongs to the pirin family.</text>
</comment>
<comment type="cofactor">
    <cofactor evidence="2">
        <name>Fe cation</name>
        <dbReference type="ChEBI" id="CHEBI:24875"/>
    </cofactor>
    <text evidence="2">Binds 1 Fe cation per subunit.</text>
</comment>
<proteinExistence type="inferred from homology"/>
<dbReference type="OrthoDB" id="9780903at2"/>
<feature type="binding site" evidence="2">
    <location>
        <position position="54"/>
    </location>
    <ligand>
        <name>Fe cation</name>
        <dbReference type="ChEBI" id="CHEBI:24875"/>
    </ligand>
</feature>
<dbReference type="AlphaFoldDB" id="A0A395JL20"/>
<evidence type="ECO:0000313" key="7">
    <source>
        <dbReference type="Proteomes" id="UP000253083"/>
    </source>
</evidence>
<dbReference type="Pfam" id="PF05726">
    <property type="entry name" value="Pirin_C"/>
    <property type="match status" value="1"/>
</dbReference>
<dbReference type="InterPro" id="IPR003829">
    <property type="entry name" value="Pirin_N_dom"/>
</dbReference>
<dbReference type="GO" id="GO:0046872">
    <property type="term" value="F:metal ion binding"/>
    <property type="evidence" value="ECO:0007669"/>
    <property type="project" value="UniProtKB-KW"/>
</dbReference>
<evidence type="ECO:0000259" key="5">
    <source>
        <dbReference type="Pfam" id="PF05726"/>
    </source>
</evidence>
<keyword evidence="2" id="KW-0479">Metal-binding</keyword>
<keyword evidence="2" id="KW-0408">Iron</keyword>
<dbReference type="EMBL" id="QNRT01000002">
    <property type="protein sequence ID" value="RBP51401.1"/>
    <property type="molecule type" value="Genomic_DNA"/>
</dbReference>
<gene>
    <name evidence="6" type="ORF">DFR28_102822</name>
</gene>
<evidence type="ECO:0000256" key="1">
    <source>
        <dbReference type="ARBA" id="ARBA00008416"/>
    </source>
</evidence>
<dbReference type="RefSeq" id="WP_113954171.1">
    <property type="nucleotide sequence ID" value="NZ_QNRT01000002.1"/>
</dbReference>
<keyword evidence="7" id="KW-1185">Reference proteome</keyword>
<evidence type="ECO:0000259" key="4">
    <source>
        <dbReference type="Pfam" id="PF02678"/>
    </source>
</evidence>
<organism evidence="6 7">
    <name type="scientific">Arenicella xantha</name>
    <dbReference type="NCBI Taxonomy" id="644221"/>
    <lineage>
        <taxon>Bacteria</taxon>
        <taxon>Pseudomonadati</taxon>
        <taxon>Pseudomonadota</taxon>
        <taxon>Gammaproteobacteria</taxon>
        <taxon>Arenicellales</taxon>
        <taxon>Arenicellaceae</taxon>
        <taxon>Arenicella</taxon>
    </lineage>
</organism>
<feature type="domain" description="Pirin C-terminal" evidence="5">
    <location>
        <begin position="174"/>
        <end position="269"/>
    </location>
</feature>
<feature type="binding site" evidence="2">
    <location>
        <position position="98"/>
    </location>
    <ligand>
        <name>Fe cation</name>
        <dbReference type="ChEBI" id="CHEBI:24875"/>
    </ligand>
</feature>
<evidence type="ECO:0000313" key="6">
    <source>
        <dbReference type="EMBL" id="RBP51401.1"/>
    </source>
</evidence>
<feature type="domain" description="Pirin N-terminal" evidence="4">
    <location>
        <begin position="16"/>
        <end position="120"/>
    </location>
</feature>
<evidence type="ECO:0000256" key="2">
    <source>
        <dbReference type="PIRSR" id="PIRSR006232-1"/>
    </source>
</evidence>
<evidence type="ECO:0000256" key="3">
    <source>
        <dbReference type="RuleBase" id="RU003457"/>
    </source>
</evidence>
<accession>A0A395JL20</accession>
<dbReference type="Proteomes" id="UP000253083">
    <property type="component" value="Unassembled WGS sequence"/>
</dbReference>
<dbReference type="InterPro" id="IPR012093">
    <property type="entry name" value="Pirin"/>
</dbReference>
<name>A0A395JL20_9GAMM</name>
<dbReference type="InterPro" id="IPR014710">
    <property type="entry name" value="RmlC-like_jellyroll"/>
</dbReference>
<dbReference type="InParanoid" id="A0A395JL20"/>